<feature type="binding site" evidence="13">
    <location>
        <begin position="8"/>
        <end position="13"/>
    </location>
    <ligand>
        <name>NAD(+)</name>
        <dbReference type="ChEBI" id="CHEBI:57540"/>
    </ligand>
</feature>
<sequence length="272" mass="28707">MIRTVITGSTGRMGSTLLRLARDAKDLQVVAATVRSGSPAAGQDAGLAARLGAALDVLLMDDLERALEFSKADVVVDFTGPEASLAHAKTCAARGVPLVVGSTGFSEEDTAKLRESARKVPIVAAPNMSVGVNLVIQMAAQLARVLGPSFDVEVLEAHHRMKKDAPSGTALKLAEVLAESLGRTRDDLTFVRDGQTGARPPGEIGVQALRGGDVVGEHTVYFFGDGERIELTHRATNRDQFAQGALRAARWVARRAPGLYDMADVLGLQGKT</sequence>
<evidence type="ECO:0000256" key="6">
    <source>
        <dbReference type="ARBA" id="ARBA00023002"/>
    </source>
</evidence>
<dbReference type="InterPro" id="IPR036291">
    <property type="entry name" value="NAD(P)-bd_dom_sf"/>
</dbReference>
<dbReference type="EMBL" id="RAVZ01000517">
    <property type="protein sequence ID" value="RKG71558.1"/>
    <property type="molecule type" value="Genomic_DNA"/>
</dbReference>
<dbReference type="Proteomes" id="UP000268094">
    <property type="component" value="Unassembled WGS sequence"/>
</dbReference>
<keyword evidence="7 13" id="KW-0520">NAD</keyword>
<keyword evidence="8 13" id="KW-0457">Lysine biosynthesis</keyword>
<keyword evidence="5 13" id="KW-0220">Diaminopimelate biosynthesis</keyword>
<feature type="binding site" evidence="13">
    <location>
        <position position="159"/>
    </location>
    <ligand>
        <name>(S)-2,3,4,5-tetrahydrodipicolinate</name>
        <dbReference type="ChEBI" id="CHEBI:16845"/>
    </ligand>
</feature>
<feature type="active site" description="Proton donor" evidence="13">
    <location>
        <position position="162"/>
    </location>
</feature>
<evidence type="ECO:0000256" key="4">
    <source>
        <dbReference type="ARBA" id="ARBA00022857"/>
    </source>
</evidence>
<dbReference type="GO" id="GO:0008839">
    <property type="term" value="F:4-hydroxy-tetrahydrodipicolinate reductase"/>
    <property type="evidence" value="ECO:0007669"/>
    <property type="project" value="UniProtKB-UniRule"/>
</dbReference>
<dbReference type="NCBIfam" id="TIGR00036">
    <property type="entry name" value="dapB"/>
    <property type="match status" value="1"/>
</dbReference>
<dbReference type="HAMAP" id="MF_00102">
    <property type="entry name" value="DapB"/>
    <property type="match status" value="1"/>
</dbReference>
<evidence type="ECO:0000256" key="1">
    <source>
        <dbReference type="ARBA" id="ARBA00006642"/>
    </source>
</evidence>
<comment type="pathway">
    <text evidence="9 13">Amino-acid biosynthesis; L-lysine biosynthesis via DAP pathway; (S)-tetrahydrodipicolinate from L-aspartate: step 4/4.</text>
</comment>
<accession>A0A3A8HLZ8</accession>
<dbReference type="InterPro" id="IPR000846">
    <property type="entry name" value="DapB_N"/>
</dbReference>
<name>A0A3A8HLZ8_9BACT</name>
<evidence type="ECO:0000256" key="11">
    <source>
        <dbReference type="ARBA" id="ARBA00049080"/>
    </source>
</evidence>
<dbReference type="PANTHER" id="PTHR20836">
    <property type="entry name" value="DIHYDRODIPICOLINATE REDUCTASE"/>
    <property type="match status" value="1"/>
</dbReference>
<reference evidence="17" key="1">
    <citation type="submission" date="2018-09" db="EMBL/GenBank/DDBJ databases">
        <authorList>
            <person name="Livingstone P.G."/>
            <person name="Whitworth D.E."/>
        </authorList>
    </citation>
    <scope>NUCLEOTIDE SEQUENCE [LARGE SCALE GENOMIC DNA]</scope>
    <source>
        <strain evidence="17">CA054A</strain>
    </source>
</reference>
<gene>
    <name evidence="13" type="primary">dapB</name>
    <name evidence="16" type="ORF">D7V88_39260</name>
</gene>
<dbReference type="InterPro" id="IPR022664">
    <property type="entry name" value="DapB_N_CS"/>
</dbReference>
<feature type="binding site" evidence="13">
    <location>
        <begin position="168"/>
        <end position="169"/>
    </location>
    <ligand>
        <name>(S)-2,3,4,5-tetrahydrodipicolinate</name>
        <dbReference type="ChEBI" id="CHEBI:16845"/>
    </ligand>
</feature>
<evidence type="ECO:0000256" key="3">
    <source>
        <dbReference type="ARBA" id="ARBA00022605"/>
    </source>
</evidence>
<dbReference type="GO" id="GO:0009089">
    <property type="term" value="P:lysine biosynthetic process via diaminopimelate"/>
    <property type="evidence" value="ECO:0007669"/>
    <property type="project" value="UniProtKB-UniRule"/>
</dbReference>
<dbReference type="Pfam" id="PF01113">
    <property type="entry name" value="DapB_N"/>
    <property type="match status" value="1"/>
</dbReference>
<dbReference type="AlphaFoldDB" id="A0A3A8HLZ8"/>
<keyword evidence="17" id="KW-1185">Reference proteome</keyword>
<dbReference type="GO" id="GO:0016726">
    <property type="term" value="F:oxidoreductase activity, acting on CH or CH2 groups, NAD or NADP as acceptor"/>
    <property type="evidence" value="ECO:0007669"/>
    <property type="project" value="UniProtKB-UniRule"/>
</dbReference>
<dbReference type="RefSeq" id="WP_120545638.1">
    <property type="nucleotide sequence ID" value="NZ_RAVZ01000517.1"/>
</dbReference>
<dbReference type="PIRSF" id="PIRSF000161">
    <property type="entry name" value="DHPR"/>
    <property type="match status" value="1"/>
</dbReference>
<keyword evidence="2 13" id="KW-0963">Cytoplasm</keyword>
<dbReference type="GO" id="GO:0050661">
    <property type="term" value="F:NADP binding"/>
    <property type="evidence" value="ECO:0007669"/>
    <property type="project" value="UniProtKB-UniRule"/>
</dbReference>
<evidence type="ECO:0000256" key="8">
    <source>
        <dbReference type="ARBA" id="ARBA00023154"/>
    </source>
</evidence>
<keyword evidence="3 13" id="KW-0028">Amino-acid biosynthesis</keyword>
<dbReference type="InterPro" id="IPR023940">
    <property type="entry name" value="DHDPR_bac"/>
</dbReference>
<evidence type="ECO:0000256" key="5">
    <source>
        <dbReference type="ARBA" id="ARBA00022915"/>
    </source>
</evidence>
<keyword evidence="6 13" id="KW-0560">Oxidoreductase</keyword>
<comment type="function">
    <text evidence="13">Catalyzes the conversion of 4-hydroxy-tetrahydrodipicolinate (HTPA) to tetrahydrodipicolinate.</text>
</comment>
<comment type="catalytic activity">
    <reaction evidence="12 13">
        <text>(S)-2,3,4,5-tetrahydrodipicolinate + NAD(+) + H2O = (2S,4S)-4-hydroxy-2,3,4,5-tetrahydrodipicolinate + NADH + H(+)</text>
        <dbReference type="Rhea" id="RHEA:35323"/>
        <dbReference type="ChEBI" id="CHEBI:15377"/>
        <dbReference type="ChEBI" id="CHEBI:15378"/>
        <dbReference type="ChEBI" id="CHEBI:16845"/>
        <dbReference type="ChEBI" id="CHEBI:57540"/>
        <dbReference type="ChEBI" id="CHEBI:57945"/>
        <dbReference type="ChEBI" id="CHEBI:67139"/>
        <dbReference type="EC" id="1.17.1.8"/>
    </reaction>
</comment>
<feature type="binding site" evidence="13">
    <location>
        <begin position="125"/>
        <end position="128"/>
    </location>
    <ligand>
        <name>NAD(+)</name>
        <dbReference type="ChEBI" id="CHEBI:57540"/>
    </ligand>
</feature>
<dbReference type="FunFam" id="3.30.360.10:FF:000004">
    <property type="entry name" value="4-hydroxy-tetrahydrodipicolinate reductase"/>
    <property type="match status" value="1"/>
</dbReference>
<dbReference type="GO" id="GO:0019877">
    <property type="term" value="P:diaminopimelate biosynthetic process"/>
    <property type="evidence" value="ECO:0007669"/>
    <property type="project" value="UniProtKB-UniRule"/>
</dbReference>
<evidence type="ECO:0000259" key="14">
    <source>
        <dbReference type="Pfam" id="PF01113"/>
    </source>
</evidence>
<dbReference type="SUPFAM" id="SSF51735">
    <property type="entry name" value="NAD(P)-binding Rossmann-fold domains"/>
    <property type="match status" value="1"/>
</dbReference>
<evidence type="ECO:0000256" key="7">
    <source>
        <dbReference type="ARBA" id="ARBA00023027"/>
    </source>
</evidence>
<comment type="caution">
    <text evidence="16">The sequence shown here is derived from an EMBL/GenBank/DDBJ whole genome shotgun (WGS) entry which is preliminary data.</text>
</comment>
<evidence type="ECO:0000256" key="9">
    <source>
        <dbReference type="ARBA" id="ARBA00037922"/>
    </source>
</evidence>
<dbReference type="InterPro" id="IPR022663">
    <property type="entry name" value="DapB_C"/>
</dbReference>
<evidence type="ECO:0000256" key="13">
    <source>
        <dbReference type="HAMAP-Rule" id="MF_00102"/>
    </source>
</evidence>
<feature type="domain" description="Dihydrodipicolinate reductase N-terminal" evidence="14">
    <location>
        <begin position="2"/>
        <end position="128"/>
    </location>
</feature>
<comment type="caution">
    <text evidence="13">Was originally thought to be a dihydrodipicolinate reductase (DHDPR), catalyzing the conversion of dihydrodipicolinate to tetrahydrodipicolinate. However, it was shown in E.coli that the substrate of the enzymatic reaction is not dihydrodipicolinate (DHDP) but in fact (2S,4S)-4-hydroxy-2,3,4,5-tetrahydrodipicolinic acid (HTPA), the product released by the DapA-catalyzed reaction.</text>
</comment>
<comment type="similarity">
    <text evidence="1 13">Belongs to the DapB family.</text>
</comment>
<dbReference type="GO" id="GO:0005829">
    <property type="term" value="C:cytosol"/>
    <property type="evidence" value="ECO:0007669"/>
    <property type="project" value="TreeGrafter"/>
</dbReference>
<feature type="active site" description="Proton donor/acceptor" evidence="13">
    <location>
        <position position="158"/>
    </location>
</feature>
<dbReference type="GO" id="GO:0051287">
    <property type="term" value="F:NAD binding"/>
    <property type="evidence" value="ECO:0007669"/>
    <property type="project" value="UniProtKB-UniRule"/>
</dbReference>
<evidence type="ECO:0000313" key="16">
    <source>
        <dbReference type="EMBL" id="RKG71558.1"/>
    </source>
</evidence>
<evidence type="ECO:0000256" key="2">
    <source>
        <dbReference type="ARBA" id="ARBA00022490"/>
    </source>
</evidence>
<dbReference type="PANTHER" id="PTHR20836:SF0">
    <property type="entry name" value="4-HYDROXY-TETRAHYDRODIPICOLINATE REDUCTASE 1, CHLOROPLASTIC-RELATED"/>
    <property type="match status" value="1"/>
</dbReference>
<dbReference type="CDD" id="cd02274">
    <property type="entry name" value="DHDPR_N"/>
    <property type="match status" value="1"/>
</dbReference>
<comment type="catalytic activity">
    <reaction evidence="11 13">
        <text>(S)-2,3,4,5-tetrahydrodipicolinate + NADP(+) + H2O = (2S,4S)-4-hydroxy-2,3,4,5-tetrahydrodipicolinate + NADPH + H(+)</text>
        <dbReference type="Rhea" id="RHEA:35331"/>
        <dbReference type="ChEBI" id="CHEBI:15377"/>
        <dbReference type="ChEBI" id="CHEBI:15378"/>
        <dbReference type="ChEBI" id="CHEBI:16845"/>
        <dbReference type="ChEBI" id="CHEBI:57783"/>
        <dbReference type="ChEBI" id="CHEBI:58349"/>
        <dbReference type="ChEBI" id="CHEBI:67139"/>
        <dbReference type="EC" id="1.17.1.8"/>
    </reaction>
</comment>
<feature type="binding site" evidence="13">
    <location>
        <begin position="101"/>
        <end position="103"/>
    </location>
    <ligand>
        <name>NAD(+)</name>
        <dbReference type="ChEBI" id="CHEBI:57540"/>
    </ligand>
</feature>
<feature type="domain" description="Dihydrodipicolinate reductase C-terminal" evidence="15">
    <location>
        <begin position="131"/>
        <end position="266"/>
    </location>
</feature>
<comment type="caution">
    <text evidence="13">Lacks conserved residue(s) required for the propagation of feature annotation.</text>
</comment>
<evidence type="ECO:0000256" key="12">
    <source>
        <dbReference type="ARBA" id="ARBA00049396"/>
    </source>
</evidence>
<comment type="subcellular location">
    <subcellularLocation>
        <location evidence="13">Cytoplasm</location>
    </subcellularLocation>
</comment>
<dbReference type="OrthoDB" id="9790352at2"/>
<keyword evidence="4 13" id="KW-0521">NADP</keyword>
<proteinExistence type="inferred from homology"/>
<feature type="binding site" evidence="13">
    <location>
        <position position="35"/>
    </location>
    <ligand>
        <name>NADP(+)</name>
        <dbReference type="ChEBI" id="CHEBI:58349"/>
    </ligand>
</feature>
<protein>
    <recommendedName>
        <fullName evidence="10 13">4-hydroxy-tetrahydrodipicolinate reductase</fullName>
        <shortName evidence="13">HTPA reductase</shortName>
        <ecNumber evidence="10 13">1.17.1.8</ecNumber>
    </recommendedName>
</protein>
<dbReference type="PROSITE" id="PS01298">
    <property type="entry name" value="DAPB"/>
    <property type="match status" value="1"/>
</dbReference>
<dbReference type="Gene3D" id="3.40.50.720">
    <property type="entry name" value="NAD(P)-binding Rossmann-like Domain"/>
    <property type="match status" value="1"/>
</dbReference>
<dbReference type="UniPathway" id="UPA00034">
    <property type="reaction ID" value="UER00018"/>
</dbReference>
<dbReference type="EC" id="1.17.1.8" evidence="10 13"/>
<dbReference type="SUPFAM" id="SSF55347">
    <property type="entry name" value="Glyceraldehyde-3-phosphate dehydrogenase-like, C-terminal domain"/>
    <property type="match status" value="1"/>
</dbReference>
<evidence type="ECO:0000259" key="15">
    <source>
        <dbReference type="Pfam" id="PF05173"/>
    </source>
</evidence>
<comment type="subunit">
    <text evidence="13">Homotetramer.</text>
</comment>
<dbReference type="Pfam" id="PF05173">
    <property type="entry name" value="DapB_C"/>
    <property type="match status" value="1"/>
</dbReference>
<evidence type="ECO:0000313" key="17">
    <source>
        <dbReference type="Proteomes" id="UP000268094"/>
    </source>
</evidence>
<dbReference type="Gene3D" id="3.30.360.10">
    <property type="entry name" value="Dihydrodipicolinate Reductase, domain 2"/>
    <property type="match status" value="1"/>
</dbReference>
<organism evidence="16 17">
    <name type="scientific">Corallococcus terminator</name>
    <dbReference type="NCBI Taxonomy" id="2316733"/>
    <lineage>
        <taxon>Bacteria</taxon>
        <taxon>Pseudomonadati</taxon>
        <taxon>Myxococcota</taxon>
        <taxon>Myxococcia</taxon>
        <taxon>Myxococcales</taxon>
        <taxon>Cystobacterineae</taxon>
        <taxon>Myxococcaceae</taxon>
        <taxon>Corallococcus</taxon>
    </lineage>
</organism>
<evidence type="ECO:0000256" key="10">
    <source>
        <dbReference type="ARBA" id="ARBA00038983"/>
    </source>
</evidence>